<dbReference type="GO" id="GO:0003677">
    <property type="term" value="F:DNA binding"/>
    <property type="evidence" value="ECO:0007669"/>
    <property type="project" value="UniProtKB-UniRule"/>
</dbReference>
<dbReference type="SMART" id="SM00398">
    <property type="entry name" value="HMG"/>
    <property type="match status" value="1"/>
</dbReference>
<dbReference type="PROSITE" id="PS50014">
    <property type="entry name" value="BROMODOMAIN_2"/>
    <property type="match status" value="5"/>
</dbReference>
<keyword evidence="5 8" id="KW-0103">Bromodomain</keyword>
<reference evidence="16" key="1">
    <citation type="submission" date="2025-08" db="UniProtKB">
        <authorList>
            <consortium name="RefSeq"/>
        </authorList>
    </citation>
    <scope>IDENTIFICATION</scope>
    <source>
        <tissue evidence="16">Gonads</tissue>
    </source>
</reference>
<organism evidence="15 16">
    <name type="scientific">Sitophilus oryzae</name>
    <name type="common">Rice weevil</name>
    <name type="synonym">Curculio oryzae</name>
    <dbReference type="NCBI Taxonomy" id="7048"/>
    <lineage>
        <taxon>Eukaryota</taxon>
        <taxon>Metazoa</taxon>
        <taxon>Ecdysozoa</taxon>
        <taxon>Arthropoda</taxon>
        <taxon>Hexapoda</taxon>
        <taxon>Insecta</taxon>
        <taxon>Pterygota</taxon>
        <taxon>Neoptera</taxon>
        <taxon>Endopterygota</taxon>
        <taxon>Coleoptera</taxon>
        <taxon>Polyphaga</taxon>
        <taxon>Cucujiformia</taxon>
        <taxon>Curculionidae</taxon>
        <taxon>Dryophthorinae</taxon>
        <taxon>Sitophilus</taxon>
    </lineage>
</organism>
<feature type="region of interest" description="Disordered" evidence="11">
    <location>
        <begin position="149"/>
        <end position="199"/>
    </location>
</feature>
<feature type="compositionally biased region" description="Low complexity" evidence="11">
    <location>
        <begin position="180"/>
        <end position="199"/>
    </location>
</feature>
<keyword evidence="7 9" id="KW-0539">Nucleus</keyword>
<dbReference type="InterPro" id="IPR018359">
    <property type="entry name" value="Bromodomain_CS"/>
</dbReference>
<evidence type="ECO:0000256" key="9">
    <source>
        <dbReference type="PROSITE-ProRule" id="PRU00267"/>
    </source>
</evidence>
<dbReference type="CDD" id="cd04717">
    <property type="entry name" value="BAH_polybromo"/>
    <property type="match status" value="1"/>
</dbReference>
<dbReference type="KEGG" id="soy:115879807"/>
<dbReference type="GO" id="GO:0006338">
    <property type="term" value="P:chromatin remodeling"/>
    <property type="evidence" value="ECO:0007669"/>
    <property type="project" value="InterPro"/>
</dbReference>
<gene>
    <name evidence="16" type="primary">LOC115879807</name>
</gene>
<keyword evidence="15" id="KW-1185">Reference proteome</keyword>
<evidence type="ECO:0000259" key="13">
    <source>
        <dbReference type="PROSITE" id="PS50118"/>
    </source>
</evidence>
<dbReference type="PROSITE" id="PS50118">
    <property type="entry name" value="HMG_BOX_2"/>
    <property type="match status" value="1"/>
</dbReference>
<evidence type="ECO:0000256" key="7">
    <source>
        <dbReference type="ARBA" id="ARBA00023242"/>
    </source>
</evidence>
<feature type="domain" description="Bromo" evidence="12">
    <location>
        <begin position="398"/>
        <end position="468"/>
    </location>
</feature>
<dbReference type="InterPro" id="IPR037382">
    <property type="entry name" value="Rsc/polybromo"/>
</dbReference>
<feature type="coiled-coil region" evidence="10">
    <location>
        <begin position="1104"/>
        <end position="1131"/>
    </location>
</feature>
<feature type="DNA-binding region" description="HMG box" evidence="9">
    <location>
        <begin position="1387"/>
        <end position="1455"/>
    </location>
</feature>
<feature type="domain" description="BAH" evidence="14">
    <location>
        <begin position="1159"/>
        <end position="1275"/>
    </location>
</feature>
<evidence type="ECO:0000256" key="11">
    <source>
        <dbReference type="SAM" id="MobiDB-lite"/>
    </source>
</evidence>
<keyword evidence="9" id="KW-0238">DNA-binding</keyword>
<dbReference type="InParanoid" id="A0A6J2XNM6"/>
<sequence length="1702" mass="196434">MSKRRRTSSIASRQEEDSLDSNEASTSSGPTLKRRKKQSDPIEICHQLYDIIRNHKKNDGSLLCDSFIRVPKRRQEPGYYDVVNNPIDLLKVQQKLKTDEYEDVRDLESDIELIVNNTKAFYKKSTQEWKDSDEMWNLFLNTKKKLLNNEEDKKHETKLESRRSNSKVTPKNKVIVKKPNSITRNNSNHNNSLNNSNSSFNDSEDFNPFEELFNIVMTAVDDNKKLLHTHFQLLPSKKKYPEYYEVIEQPIDLKRIAIKIQHNQYSNLLALEKDLVVMCKNACLFNEPNSQIYNHAKALKKIVNQKRIEIMEQASKPPPPLPPPTNRGINKFSERIKIRKQKNYSAAAAQLKDEESDHDIEDVDNGKPVENHNDFECPDPDNPQWKLFETVCKLEHPNGSYLSDPFWKLPSRKFYPDYYKEIKNPVSLTQIKKKLMNKAYGTISEVAGDLTIMFENAKKYNMPNSKIYKDTVKLQKAMQAKVQELLDIDQVTLKKTNKHCKNSDVDLDTPSKKKAGSKVKNVSPLGTPLRGRPPKDFVPLKRRLHALAKYMLDFTCEDGRQPMLAFMEKPSKKLYAEYYEVIDEPIDFLEIEAKIKGDQYTCEKDVVKDFQLMFSNCRQFNEENSPIYDDANLLEKHLMDKVGPLLLSSAEKEKKEKATPRVYKPRKVLTPLEKALKHLYEAVRDYKDAKGERQLCQIFMKLPSRMEYPDYYEVIRHPIDMERIAHKMKNNYYESVDDLAADLSLMLDNACKFNEPDSQIYKDALVLQQILSKKRLQLKDQADDEPPDVAESVQDILLTLFTTVYNHQDDEGRCYSDSMTELPEHDEVEGRKVRALSLDLIKRRLDKNLYKRLDTFQSDFFACLERARKLSRTDSQIFEDSVELQMFFINLRDDLCKHGELLQSPALNYSALDARHAIEKLRHQKSLQETIEEETETRSSDDSIIKDAGSNGSTEETMTCNQKTFQVGEFVYMDSKEKNCEPHILKIERLYEKNGQQMLYGNHYLRPDETYHAHTRRFLEKEVFKSDRHSHVPLEEIKERCVVISVKQYFSMKPIGYDEKDVFVLESRYSSRHRAFKKIKIFPEISSSIKLEPREVSLEPKRVMSVFRERLEKHKDELAELQDLEKMIDDDRPNVVAFTSMEIEDGNTFYEQYNTICSGVVKTGDFVYVVVDGGRQVIAQIDSIWETQDGKCYFRGPWFIFPSEVPNATNKLYYRNEILLSTEEDVNPIVSIIGRCVVLDYNDYVAFRPTEIPETDVYICTSVYDEINRQMKKLPPEGLKKYFHLPEVVEDELYYFTKLLNPPKVNVKEALIAKLRGKFGAYARDASPTLSKLADVDIVMEDSMDGGPPSVGSGEIPSVVGNLITATPGGSNHIAPTGSTTKKKPTKNKVVTGYILYSRDVRKRVVQNNPESTFGDISRIVGSEWKSLGTTDKQMWEERASKLNEETKAQLLAEQEQCPSPAPAPPPENQVFECKWDDCDFQFEEVTDCVEHSVKDSKDSQGHVQAYFQEHPGEEIHCKWRNCSRHNKKNLQPFPNITRLIRHVRDMHINKGNGRSILPENRSKNFKPSSKIAAINRLAAPSATSSAATVSTPASNATPVAATPQKVADPMFISVPPRPQRVLHSEAYIKYIEGLNTEQRHITNWERTLHATPETCNPDPEKLAQVTTWLGRKSDQHDNVVAALWQLRNQLLKDTLCLQKTL</sequence>
<dbReference type="Proteomes" id="UP000504635">
    <property type="component" value="Unplaced"/>
</dbReference>
<dbReference type="Gene3D" id="2.30.30.490">
    <property type="match status" value="2"/>
</dbReference>
<feature type="region of interest" description="Disordered" evidence="11">
    <location>
        <begin position="500"/>
        <end position="534"/>
    </location>
</feature>
<dbReference type="FunCoup" id="A0A6J2XNM6">
    <property type="interactions" value="2565"/>
</dbReference>
<name>A0A6J2XNM6_SITOR</name>
<accession>A0A6J2XNM6</accession>
<feature type="compositionally biased region" description="Basic and acidic residues" evidence="11">
    <location>
        <begin position="149"/>
        <end position="163"/>
    </location>
</feature>
<dbReference type="CDD" id="cd05524">
    <property type="entry name" value="Bromo_polybromo_I"/>
    <property type="match status" value="1"/>
</dbReference>
<feature type="domain" description="Bromo" evidence="12">
    <location>
        <begin position="223"/>
        <end position="293"/>
    </location>
</feature>
<dbReference type="InterPro" id="IPR036427">
    <property type="entry name" value="Bromodomain-like_sf"/>
</dbReference>
<dbReference type="Gene3D" id="3.30.160.60">
    <property type="entry name" value="Classic Zinc Finger"/>
    <property type="match status" value="1"/>
</dbReference>
<keyword evidence="6" id="KW-0804">Transcription</keyword>
<proteinExistence type="predicted"/>
<protein>
    <submittedName>
        <fullName evidence="16">Protein polybromo-1 isoform X1</fullName>
    </submittedName>
</protein>
<dbReference type="FunFam" id="1.20.920.10:FF:000009">
    <property type="entry name" value="Protein polybromo-1 isoform 1"/>
    <property type="match status" value="1"/>
</dbReference>
<dbReference type="InterPro" id="IPR009071">
    <property type="entry name" value="HMG_box_dom"/>
</dbReference>
<dbReference type="InterPro" id="IPR001025">
    <property type="entry name" value="BAH_dom"/>
</dbReference>
<feature type="domain" description="Bromo" evidence="12">
    <location>
        <begin position="59"/>
        <end position="129"/>
    </location>
</feature>
<feature type="domain" description="HMG box" evidence="13">
    <location>
        <begin position="1387"/>
        <end position="1455"/>
    </location>
</feature>
<feature type="compositionally biased region" description="Polar residues" evidence="11">
    <location>
        <begin position="21"/>
        <end position="30"/>
    </location>
</feature>
<dbReference type="OrthoDB" id="10009055at2759"/>
<evidence type="ECO:0000313" key="15">
    <source>
        <dbReference type="Proteomes" id="UP000504635"/>
    </source>
</evidence>
<feature type="domain" description="BAH" evidence="14">
    <location>
        <begin position="963"/>
        <end position="1080"/>
    </location>
</feature>
<evidence type="ECO:0000259" key="14">
    <source>
        <dbReference type="PROSITE" id="PS51038"/>
    </source>
</evidence>
<dbReference type="GO" id="GO:0006368">
    <property type="term" value="P:transcription elongation by RNA polymerase II"/>
    <property type="evidence" value="ECO:0007669"/>
    <property type="project" value="TreeGrafter"/>
</dbReference>
<dbReference type="Pfam" id="PF00505">
    <property type="entry name" value="HMG_box"/>
    <property type="match status" value="1"/>
</dbReference>
<dbReference type="Pfam" id="PF01426">
    <property type="entry name" value="BAH"/>
    <property type="match status" value="2"/>
</dbReference>
<feature type="region of interest" description="Disordered" evidence="11">
    <location>
        <begin position="929"/>
        <end position="957"/>
    </location>
</feature>
<evidence type="ECO:0000256" key="6">
    <source>
        <dbReference type="ARBA" id="ARBA00023163"/>
    </source>
</evidence>
<dbReference type="CDD" id="cd05526">
    <property type="entry name" value="Bromo_polybromo_VI"/>
    <property type="match status" value="1"/>
</dbReference>
<dbReference type="RefSeq" id="XP_030752666.1">
    <property type="nucleotide sequence ID" value="XM_030896806.1"/>
</dbReference>
<dbReference type="SUPFAM" id="SSF47095">
    <property type="entry name" value="HMG-box"/>
    <property type="match status" value="1"/>
</dbReference>
<dbReference type="SUPFAM" id="SSF47370">
    <property type="entry name" value="Bromodomain"/>
    <property type="match status" value="6"/>
</dbReference>
<dbReference type="PANTHER" id="PTHR16062:SF19">
    <property type="entry name" value="PROTEIN POLYBROMO-1"/>
    <property type="match status" value="1"/>
</dbReference>
<dbReference type="GeneID" id="115879807"/>
<dbReference type="PROSITE" id="PS51038">
    <property type="entry name" value="BAH"/>
    <property type="match status" value="2"/>
</dbReference>
<keyword evidence="10" id="KW-0175">Coiled coil</keyword>
<dbReference type="InterPro" id="IPR043151">
    <property type="entry name" value="BAH_sf"/>
</dbReference>
<dbReference type="InterPro" id="IPR001487">
    <property type="entry name" value="Bromodomain"/>
</dbReference>
<comment type="subcellular location">
    <subcellularLocation>
        <location evidence="1">Nucleus</location>
    </subcellularLocation>
</comment>
<feature type="domain" description="Bromo" evidence="12">
    <location>
        <begin position="691"/>
        <end position="761"/>
    </location>
</feature>
<dbReference type="GO" id="GO:0016586">
    <property type="term" value="C:RSC-type complex"/>
    <property type="evidence" value="ECO:0007669"/>
    <property type="project" value="InterPro"/>
</dbReference>
<evidence type="ECO:0000256" key="5">
    <source>
        <dbReference type="ARBA" id="ARBA00023117"/>
    </source>
</evidence>
<keyword evidence="4" id="KW-0805">Transcription regulation</keyword>
<evidence type="ECO:0000256" key="3">
    <source>
        <dbReference type="ARBA" id="ARBA00022853"/>
    </source>
</evidence>
<dbReference type="Pfam" id="PF00439">
    <property type="entry name" value="Bromodomain"/>
    <property type="match status" value="5"/>
</dbReference>
<evidence type="ECO:0000256" key="1">
    <source>
        <dbReference type="ARBA" id="ARBA00004123"/>
    </source>
</evidence>
<evidence type="ECO:0000313" key="16">
    <source>
        <dbReference type="RefSeq" id="XP_030752666.1"/>
    </source>
</evidence>
<dbReference type="CDD" id="cd05515">
    <property type="entry name" value="Bromo_polybromo_V"/>
    <property type="match status" value="1"/>
</dbReference>
<dbReference type="PROSITE" id="PS00633">
    <property type="entry name" value="BROMODOMAIN_1"/>
    <property type="match status" value="1"/>
</dbReference>
<evidence type="ECO:0000256" key="10">
    <source>
        <dbReference type="SAM" id="Coils"/>
    </source>
</evidence>
<evidence type="ECO:0000256" key="2">
    <source>
        <dbReference type="ARBA" id="ARBA00022737"/>
    </source>
</evidence>
<dbReference type="FunFam" id="1.20.920.10:FF:000064">
    <property type="entry name" value="Polybromo 1"/>
    <property type="match status" value="1"/>
</dbReference>
<dbReference type="CDD" id="cd05520">
    <property type="entry name" value="Bromo_polybromo_III"/>
    <property type="match status" value="1"/>
</dbReference>
<dbReference type="FunFam" id="1.20.920.10:FF:000006">
    <property type="entry name" value="protein polybromo-1 isoform X1"/>
    <property type="match status" value="1"/>
</dbReference>
<dbReference type="PRINTS" id="PR00503">
    <property type="entry name" value="BROMODOMAIN"/>
</dbReference>
<keyword evidence="2" id="KW-0677">Repeat</keyword>
<evidence type="ECO:0000256" key="8">
    <source>
        <dbReference type="PROSITE-ProRule" id="PRU00035"/>
    </source>
</evidence>
<dbReference type="InterPro" id="IPR037968">
    <property type="entry name" value="PBRM1_BD5"/>
</dbReference>
<dbReference type="GO" id="GO:0003682">
    <property type="term" value="F:chromatin binding"/>
    <property type="evidence" value="ECO:0007669"/>
    <property type="project" value="InterPro"/>
</dbReference>
<dbReference type="InterPro" id="IPR036910">
    <property type="entry name" value="HMG_box_dom_sf"/>
</dbReference>
<dbReference type="SMART" id="SM00297">
    <property type="entry name" value="BROMO"/>
    <property type="match status" value="6"/>
</dbReference>
<feature type="region of interest" description="Disordered" evidence="11">
    <location>
        <begin position="1"/>
        <end position="38"/>
    </location>
</feature>
<evidence type="ECO:0000256" key="4">
    <source>
        <dbReference type="ARBA" id="ARBA00023015"/>
    </source>
</evidence>
<evidence type="ECO:0000259" key="12">
    <source>
        <dbReference type="PROSITE" id="PS50014"/>
    </source>
</evidence>
<keyword evidence="3" id="KW-0156">Chromatin regulator</keyword>
<feature type="compositionally biased region" description="Basic and acidic residues" evidence="11">
    <location>
        <begin position="936"/>
        <end position="945"/>
    </location>
</feature>
<dbReference type="Gene3D" id="1.20.920.10">
    <property type="entry name" value="Bromodomain-like"/>
    <property type="match status" value="6"/>
</dbReference>
<dbReference type="SMART" id="SM00439">
    <property type="entry name" value="BAH"/>
    <property type="match status" value="2"/>
</dbReference>
<dbReference type="PANTHER" id="PTHR16062">
    <property type="entry name" value="SWI/SNF-RELATED"/>
    <property type="match status" value="1"/>
</dbReference>
<feature type="domain" description="Bromo" evidence="12">
    <location>
        <begin position="558"/>
        <end position="628"/>
    </location>
</feature>
<dbReference type="GO" id="GO:0016514">
    <property type="term" value="C:SWI/SNF complex"/>
    <property type="evidence" value="ECO:0007669"/>
    <property type="project" value="TreeGrafter"/>
</dbReference>